<dbReference type="EMBL" id="JACEIK010000277">
    <property type="protein sequence ID" value="MCD7453976.1"/>
    <property type="molecule type" value="Genomic_DNA"/>
</dbReference>
<comment type="caution">
    <text evidence="1">The sequence shown here is derived from an EMBL/GenBank/DDBJ whole genome shotgun (WGS) entry which is preliminary data.</text>
</comment>
<feature type="non-terminal residue" evidence="1">
    <location>
        <position position="60"/>
    </location>
</feature>
<organism evidence="1 2">
    <name type="scientific">Datura stramonium</name>
    <name type="common">Jimsonweed</name>
    <name type="synonym">Common thornapple</name>
    <dbReference type="NCBI Taxonomy" id="4076"/>
    <lineage>
        <taxon>Eukaryota</taxon>
        <taxon>Viridiplantae</taxon>
        <taxon>Streptophyta</taxon>
        <taxon>Embryophyta</taxon>
        <taxon>Tracheophyta</taxon>
        <taxon>Spermatophyta</taxon>
        <taxon>Magnoliopsida</taxon>
        <taxon>eudicotyledons</taxon>
        <taxon>Gunneridae</taxon>
        <taxon>Pentapetalae</taxon>
        <taxon>asterids</taxon>
        <taxon>lamiids</taxon>
        <taxon>Solanales</taxon>
        <taxon>Solanaceae</taxon>
        <taxon>Solanoideae</taxon>
        <taxon>Datureae</taxon>
        <taxon>Datura</taxon>
    </lineage>
</organism>
<proteinExistence type="predicted"/>
<keyword evidence="2" id="KW-1185">Reference proteome</keyword>
<evidence type="ECO:0000313" key="1">
    <source>
        <dbReference type="EMBL" id="MCD7453976.1"/>
    </source>
</evidence>
<sequence>MSSQDDKGKEVVVVDKGLKWLGKGTKGSNSSAVKAPHVRRFKAKVIEDHVIKWFNAQKEA</sequence>
<gene>
    <name evidence="1" type="ORF">HAX54_022894</name>
</gene>
<evidence type="ECO:0000313" key="2">
    <source>
        <dbReference type="Proteomes" id="UP000823775"/>
    </source>
</evidence>
<reference evidence="1 2" key="1">
    <citation type="journal article" date="2021" name="BMC Genomics">
        <title>Datura genome reveals duplications of psychoactive alkaloid biosynthetic genes and high mutation rate following tissue culture.</title>
        <authorList>
            <person name="Rajewski A."/>
            <person name="Carter-House D."/>
            <person name="Stajich J."/>
            <person name="Litt A."/>
        </authorList>
    </citation>
    <scope>NUCLEOTIDE SEQUENCE [LARGE SCALE GENOMIC DNA]</scope>
    <source>
        <strain evidence="1">AR-01</strain>
    </source>
</reference>
<protein>
    <submittedName>
        <fullName evidence="1">Uncharacterized protein</fullName>
    </submittedName>
</protein>
<accession>A0ABS8S4D2</accession>
<name>A0ABS8S4D2_DATST</name>
<dbReference type="Proteomes" id="UP000823775">
    <property type="component" value="Unassembled WGS sequence"/>
</dbReference>